<reference evidence="2" key="2">
    <citation type="submission" date="2020-11" db="EMBL/GenBank/DDBJ databases">
        <authorList>
            <person name="McCartney M.A."/>
            <person name="Auch B."/>
            <person name="Kono T."/>
            <person name="Mallez S."/>
            <person name="Becker A."/>
            <person name="Gohl D.M."/>
            <person name="Silverstein K.A.T."/>
            <person name="Koren S."/>
            <person name="Bechman K.B."/>
            <person name="Herman A."/>
            <person name="Abrahante J.E."/>
            <person name="Garbe J."/>
        </authorList>
    </citation>
    <scope>NUCLEOTIDE SEQUENCE</scope>
    <source>
        <strain evidence="2">Duluth1</strain>
        <tissue evidence="2">Whole animal</tissue>
    </source>
</reference>
<sequence length="89" mass="9834">MAEGNRRLDLQPFGVDCSNHIATGEACGDCSHSANLPKAERDQVESSLYSDSQLQISFDVRIFIIFPLNRLVTVSAFVGILFHILELPV</sequence>
<dbReference type="Proteomes" id="UP000828390">
    <property type="component" value="Unassembled WGS sequence"/>
</dbReference>
<keyword evidence="1" id="KW-0812">Transmembrane</keyword>
<protein>
    <submittedName>
        <fullName evidence="2">Uncharacterized protein</fullName>
    </submittedName>
</protein>
<gene>
    <name evidence="2" type="ORF">DPMN_082392</name>
</gene>
<name>A0A9D3Y9Z2_DREPO</name>
<organism evidence="2 3">
    <name type="scientific">Dreissena polymorpha</name>
    <name type="common">Zebra mussel</name>
    <name type="synonym">Mytilus polymorpha</name>
    <dbReference type="NCBI Taxonomy" id="45954"/>
    <lineage>
        <taxon>Eukaryota</taxon>
        <taxon>Metazoa</taxon>
        <taxon>Spiralia</taxon>
        <taxon>Lophotrochozoa</taxon>
        <taxon>Mollusca</taxon>
        <taxon>Bivalvia</taxon>
        <taxon>Autobranchia</taxon>
        <taxon>Heteroconchia</taxon>
        <taxon>Euheterodonta</taxon>
        <taxon>Imparidentia</taxon>
        <taxon>Neoheterodontei</taxon>
        <taxon>Myida</taxon>
        <taxon>Dreissenoidea</taxon>
        <taxon>Dreissenidae</taxon>
        <taxon>Dreissena</taxon>
    </lineage>
</organism>
<accession>A0A9D3Y9Z2</accession>
<feature type="transmembrane region" description="Helical" evidence="1">
    <location>
        <begin position="62"/>
        <end position="85"/>
    </location>
</feature>
<keyword evidence="3" id="KW-1185">Reference proteome</keyword>
<proteinExistence type="predicted"/>
<dbReference type="AlphaFoldDB" id="A0A9D3Y9Z2"/>
<keyword evidence="1" id="KW-0472">Membrane</keyword>
<keyword evidence="1" id="KW-1133">Transmembrane helix</keyword>
<reference evidence="2" key="1">
    <citation type="journal article" date="2019" name="bioRxiv">
        <title>The Genome of the Zebra Mussel, Dreissena polymorpha: A Resource for Invasive Species Research.</title>
        <authorList>
            <person name="McCartney M.A."/>
            <person name="Auch B."/>
            <person name="Kono T."/>
            <person name="Mallez S."/>
            <person name="Zhang Y."/>
            <person name="Obille A."/>
            <person name="Becker A."/>
            <person name="Abrahante J.E."/>
            <person name="Garbe J."/>
            <person name="Badalamenti J.P."/>
            <person name="Herman A."/>
            <person name="Mangelson H."/>
            <person name="Liachko I."/>
            <person name="Sullivan S."/>
            <person name="Sone E.D."/>
            <person name="Koren S."/>
            <person name="Silverstein K.A.T."/>
            <person name="Beckman K.B."/>
            <person name="Gohl D.M."/>
        </authorList>
    </citation>
    <scope>NUCLEOTIDE SEQUENCE</scope>
    <source>
        <strain evidence="2">Duluth1</strain>
        <tissue evidence="2">Whole animal</tissue>
    </source>
</reference>
<comment type="caution">
    <text evidence="2">The sequence shown here is derived from an EMBL/GenBank/DDBJ whole genome shotgun (WGS) entry which is preliminary data.</text>
</comment>
<evidence type="ECO:0000256" key="1">
    <source>
        <dbReference type="SAM" id="Phobius"/>
    </source>
</evidence>
<dbReference type="EMBL" id="JAIWYP010000016">
    <property type="protein sequence ID" value="KAH3694946.1"/>
    <property type="molecule type" value="Genomic_DNA"/>
</dbReference>
<evidence type="ECO:0000313" key="3">
    <source>
        <dbReference type="Proteomes" id="UP000828390"/>
    </source>
</evidence>
<evidence type="ECO:0000313" key="2">
    <source>
        <dbReference type="EMBL" id="KAH3694946.1"/>
    </source>
</evidence>